<keyword evidence="2 5" id="KW-0067">ATP-binding</keyword>
<evidence type="ECO:0000256" key="2">
    <source>
        <dbReference type="ARBA" id="ARBA00022840"/>
    </source>
</evidence>
<dbReference type="GO" id="GO:0005524">
    <property type="term" value="F:ATP binding"/>
    <property type="evidence" value="ECO:0007669"/>
    <property type="project" value="UniProtKB-KW"/>
</dbReference>
<dbReference type="InterPro" id="IPR027417">
    <property type="entry name" value="P-loop_NTPase"/>
</dbReference>
<dbReference type="SMART" id="SM00382">
    <property type="entry name" value="AAA"/>
    <property type="match status" value="1"/>
</dbReference>
<keyword evidence="6" id="KW-1185">Reference proteome</keyword>
<accession>A0A1I3S491</accession>
<dbReference type="AlphaFoldDB" id="A0A1I3S491"/>
<feature type="domain" description="ABC transporter" evidence="4">
    <location>
        <begin position="28"/>
        <end position="266"/>
    </location>
</feature>
<evidence type="ECO:0000313" key="5">
    <source>
        <dbReference type="EMBL" id="SFJ53485.1"/>
    </source>
</evidence>
<dbReference type="InterPro" id="IPR003439">
    <property type="entry name" value="ABC_transporter-like_ATP-bd"/>
</dbReference>
<dbReference type="EMBL" id="FORX01000004">
    <property type="protein sequence ID" value="SFJ53485.1"/>
    <property type="molecule type" value="Genomic_DNA"/>
</dbReference>
<dbReference type="PROSITE" id="PS50893">
    <property type="entry name" value="ABC_TRANSPORTER_2"/>
    <property type="match status" value="1"/>
</dbReference>
<evidence type="ECO:0000313" key="6">
    <source>
        <dbReference type="Proteomes" id="UP000198635"/>
    </source>
</evidence>
<dbReference type="Gene3D" id="3.40.50.300">
    <property type="entry name" value="P-loop containing nucleotide triphosphate hydrolases"/>
    <property type="match status" value="1"/>
</dbReference>
<dbReference type="InterPro" id="IPR003593">
    <property type="entry name" value="AAA+_ATPase"/>
</dbReference>
<dbReference type="InterPro" id="IPR050334">
    <property type="entry name" value="Molybdenum_import_ModC"/>
</dbReference>
<feature type="compositionally biased region" description="Polar residues" evidence="3">
    <location>
        <begin position="1"/>
        <end position="13"/>
    </location>
</feature>
<keyword evidence="1" id="KW-0547">Nucleotide-binding</keyword>
<proteinExistence type="predicted"/>
<dbReference type="PANTHER" id="PTHR43514:SF4">
    <property type="entry name" value="ABC TRANSPORTER I FAMILY MEMBER 10"/>
    <property type="match status" value="1"/>
</dbReference>
<evidence type="ECO:0000256" key="3">
    <source>
        <dbReference type="SAM" id="MobiDB-lite"/>
    </source>
</evidence>
<feature type="region of interest" description="Disordered" evidence="3">
    <location>
        <begin position="1"/>
        <end position="25"/>
    </location>
</feature>
<evidence type="ECO:0000256" key="1">
    <source>
        <dbReference type="ARBA" id="ARBA00022741"/>
    </source>
</evidence>
<dbReference type="SUPFAM" id="SSF52540">
    <property type="entry name" value="P-loop containing nucleoside triphosphate hydrolases"/>
    <property type="match status" value="1"/>
</dbReference>
<sequence length="275" mass="30395">MFVISRTASSHSEASMHPRTAPKATARTISCDIDTRVTAPGAEFRLQARFEAPGRRIALFGPSGSGKSLTLMALAGLLKPQRGRIEVCGRTFLDTASGVNVQARRRNIGMLFQDYALFPHLTVRDNVSFALKPIFGPLKAAHRERVDELLELCGLTALEGRRPAQISGGQRQRTALARALAPSPDLLLLDEPFTALDQPLRERMRAELFDILERFDIPMVMVSHDLEDVDHFAQTLVAFGHGRVLSVIDYEARRKSESPRQILDPLFLAAQTQAG</sequence>
<dbReference type="Proteomes" id="UP000198635">
    <property type="component" value="Unassembled WGS sequence"/>
</dbReference>
<evidence type="ECO:0000259" key="4">
    <source>
        <dbReference type="PROSITE" id="PS50893"/>
    </source>
</evidence>
<dbReference type="Pfam" id="PF00005">
    <property type="entry name" value="ABC_tran"/>
    <property type="match status" value="1"/>
</dbReference>
<protein>
    <submittedName>
        <fullName evidence="5">Molybdate transport system ATP-binding protein</fullName>
    </submittedName>
</protein>
<organism evidence="5 6">
    <name type="scientific">Desulfomicrobium apsheronum</name>
    <dbReference type="NCBI Taxonomy" id="52560"/>
    <lineage>
        <taxon>Bacteria</taxon>
        <taxon>Pseudomonadati</taxon>
        <taxon>Thermodesulfobacteriota</taxon>
        <taxon>Desulfovibrionia</taxon>
        <taxon>Desulfovibrionales</taxon>
        <taxon>Desulfomicrobiaceae</taxon>
        <taxon>Desulfomicrobium</taxon>
    </lineage>
</organism>
<reference evidence="6" key="1">
    <citation type="submission" date="2016-10" db="EMBL/GenBank/DDBJ databases">
        <authorList>
            <person name="Varghese N."/>
            <person name="Submissions S."/>
        </authorList>
    </citation>
    <scope>NUCLEOTIDE SEQUENCE [LARGE SCALE GENOMIC DNA]</scope>
    <source>
        <strain evidence="6">DSM 5918</strain>
    </source>
</reference>
<dbReference type="GO" id="GO:0016887">
    <property type="term" value="F:ATP hydrolysis activity"/>
    <property type="evidence" value="ECO:0007669"/>
    <property type="project" value="InterPro"/>
</dbReference>
<dbReference type="PANTHER" id="PTHR43514">
    <property type="entry name" value="ABC TRANSPORTER I FAMILY MEMBER 10"/>
    <property type="match status" value="1"/>
</dbReference>
<gene>
    <name evidence="5" type="ORF">SAMN04488082_10420</name>
</gene>
<name>A0A1I3S491_9BACT</name>
<dbReference type="STRING" id="52560.SAMN04488082_10420"/>